<keyword evidence="12 20" id="KW-1133">Transmembrane helix</keyword>
<dbReference type="CDD" id="cd17546">
    <property type="entry name" value="REC_hyHK_CKI1_RcsC-like"/>
    <property type="match status" value="1"/>
</dbReference>
<dbReference type="Pfam" id="PF00072">
    <property type="entry name" value="Response_reg"/>
    <property type="match status" value="1"/>
</dbReference>
<dbReference type="SUPFAM" id="SSF47226">
    <property type="entry name" value="Histidine-containing phosphotransfer domain, HPT domain"/>
    <property type="match status" value="1"/>
</dbReference>
<dbReference type="STRING" id="416944.SAMN05421548_102241"/>
<dbReference type="SUPFAM" id="SSF55874">
    <property type="entry name" value="ATPase domain of HSP90 chaperone/DNA topoisomerase II/histidine kinase"/>
    <property type="match status" value="1"/>
</dbReference>
<evidence type="ECO:0000256" key="12">
    <source>
        <dbReference type="ARBA" id="ARBA00022989"/>
    </source>
</evidence>
<keyword evidence="7 20" id="KW-0812">Transmembrane</keyword>
<dbReference type="Gene3D" id="3.40.50.2300">
    <property type="match status" value="1"/>
</dbReference>
<dbReference type="GO" id="GO:0005886">
    <property type="term" value="C:plasma membrane"/>
    <property type="evidence" value="ECO:0007669"/>
    <property type="project" value="UniProtKB-SubCell"/>
</dbReference>
<feature type="transmembrane region" description="Helical" evidence="20">
    <location>
        <begin position="347"/>
        <end position="369"/>
    </location>
</feature>
<evidence type="ECO:0000256" key="11">
    <source>
        <dbReference type="ARBA" id="ARBA00022840"/>
    </source>
</evidence>
<evidence type="ECO:0000259" key="23">
    <source>
        <dbReference type="PROSITE" id="PS50885"/>
    </source>
</evidence>
<accession>A0A1G6HEY0</accession>
<feature type="modified residue" description="4-aspartylphosphate" evidence="19">
    <location>
        <position position="984"/>
    </location>
</feature>
<dbReference type="InterPro" id="IPR003661">
    <property type="entry name" value="HisK_dim/P_dom"/>
</dbReference>
<evidence type="ECO:0000256" key="10">
    <source>
        <dbReference type="ARBA" id="ARBA00022777"/>
    </source>
</evidence>
<dbReference type="PANTHER" id="PTHR45339:SF1">
    <property type="entry name" value="HYBRID SIGNAL TRANSDUCTION HISTIDINE KINASE J"/>
    <property type="match status" value="1"/>
</dbReference>
<dbReference type="SUPFAM" id="SSF47384">
    <property type="entry name" value="Homodimeric domain of signal transducing histidine kinase"/>
    <property type="match status" value="1"/>
</dbReference>
<proteinExistence type="predicted"/>
<evidence type="ECO:0000256" key="18">
    <source>
        <dbReference type="PROSITE-ProRule" id="PRU00110"/>
    </source>
</evidence>
<evidence type="ECO:0000256" key="13">
    <source>
        <dbReference type="ARBA" id="ARBA00023012"/>
    </source>
</evidence>
<dbReference type="CDD" id="cd00082">
    <property type="entry name" value="HisKA"/>
    <property type="match status" value="1"/>
</dbReference>
<evidence type="ECO:0000256" key="9">
    <source>
        <dbReference type="ARBA" id="ARBA00022741"/>
    </source>
</evidence>
<dbReference type="InterPro" id="IPR008207">
    <property type="entry name" value="Sig_transdc_His_kin_Hpt_dom"/>
</dbReference>
<evidence type="ECO:0000256" key="2">
    <source>
        <dbReference type="ARBA" id="ARBA00004651"/>
    </source>
</evidence>
<evidence type="ECO:0000313" key="25">
    <source>
        <dbReference type="EMBL" id="SDB92724.1"/>
    </source>
</evidence>
<keyword evidence="8" id="KW-0732">Signal</keyword>
<dbReference type="InterPro" id="IPR011006">
    <property type="entry name" value="CheY-like_superfamily"/>
</dbReference>
<name>A0A1G6HEY0_9BURK</name>
<dbReference type="Gene3D" id="1.20.1740.10">
    <property type="entry name" value="Amino acid/polyamine transporter I"/>
    <property type="match status" value="1"/>
</dbReference>
<evidence type="ECO:0000256" key="16">
    <source>
        <dbReference type="ARBA" id="ARBA00058004"/>
    </source>
</evidence>
<evidence type="ECO:0000256" key="8">
    <source>
        <dbReference type="ARBA" id="ARBA00022729"/>
    </source>
</evidence>
<keyword evidence="9" id="KW-0547">Nucleotide-binding</keyword>
<dbReference type="Pfam" id="PF00672">
    <property type="entry name" value="HAMP"/>
    <property type="match status" value="1"/>
</dbReference>
<evidence type="ECO:0000256" key="17">
    <source>
        <dbReference type="ARBA" id="ARBA00070152"/>
    </source>
</evidence>
<keyword evidence="11" id="KW-0067">ATP-binding</keyword>
<dbReference type="PROSITE" id="PS50110">
    <property type="entry name" value="RESPONSE_REGULATORY"/>
    <property type="match status" value="1"/>
</dbReference>
<dbReference type="Pfam" id="PF01627">
    <property type="entry name" value="Hpt"/>
    <property type="match status" value="1"/>
</dbReference>
<evidence type="ECO:0000256" key="3">
    <source>
        <dbReference type="ARBA" id="ARBA00012438"/>
    </source>
</evidence>
<protein>
    <recommendedName>
        <fullName evidence="17">Virulence sensor protein BvgS</fullName>
        <ecNumber evidence="3">2.7.13.3</ecNumber>
    </recommendedName>
</protein>
<evidence type="ECO:0000256" key="5">
    <source>
        <dbReference type="ARBA" id="ARBA00022553"/>
    </source>
</evidence>
<feature type="transmembrane region" description="Helical" evidence="20">
    <location>
        <begin position="207"/>
        <end position="229"/>
    </location>
</feature>
<evidence type="ECO:0000256" key="6">
    <source>
        <dbReference type="ARBA" id="ARBA00022679"/>
    </source>
</evidence>
<evidence type="ECO:0000259" key="22">
    <source>
        <dbReference type="PROSITE" id="PS50110"/>
    </source>
</evidence>
<dbReference type="InterPro" id="IPR036097">
    <property type="entry name" value="HisK_dim/P_sf"/>
</dbReference>
<dbReference type="PROSITE" id="PS51257">
    <property type="entry name" value="PROKAR_LIPOPROTEIN"/>
    <property type="match status" value="1"/>
</dbReference>
<evidence type="ECO:0000256" key="7">
    <source>
        <dbReference type="ARBA" id="ARBA00022692"/>
    </source>
</evidence>
<feature type="transmembrane region" description="Helical" evidence="20">
    <location>
        <begin position="250"/>
        <end position="271"/>
    </location>
</feature>
<feature type="transmembrane region" description="Helical" evidence="20">
    <location>
        <begin position="375"/>
        <end position="392"/>
    </location>
</feature>
<dbReference type="InterPro" id="IPR003660">
    <property type="entry name" value="HAMP_dom"/>
</dbReference>
<dbReference type="GO" id="GO:0000155">
    <property type="term" value="F:phosphorelay sensor kinase activity"/>
    <property type="evidence" value="ECO:0007669"/>
    <property type="project" value="InterPro"/>
</dbReference>
<dbReference type="PRINTS" id="PR00344">
    <property type="entry name" value="BCTRLSENSOR"/>
</dbReference>
<evidence type="ECO:0000256" key="4">
    <source>
        <dbReference type="ARBA" id="ARBA00022475"/>
    </source>
</evidence>
<feature type="domain" description="HPt" evidence="24">
    <location>
        <begin position="1101"/>
        <end position="1196"/>
    </location>
</feature>
<dbReference type="PROSITE" id="PS50885">
    <property type="entry name" value="HAMP"/>
    <property type="match status" value="1"/>
</dbReference>
<comment type="catalytic activity">
    <reaction evidence="1">
        <text>ATP + protein L-histidine = ADP + protein N-phospho-L-histidine.</text>
        <dbReference type="EC" id="2.7.13.3"/>
    </reaction>
</comment>
<keyword evidence="14" id="KW-0843">Virulence</keyword>
<feature type="modified residue" description="Phosphohistidine" evidence="18">
    <location>
        <position position="1140"/>
    </location>
</feature>
<feature type="transmembrane region" description="Helical" evidence="20">
    <location>
        <begin position="20"/>
        <end position="45"/>
    </location>
</feature>
<evidence type="ECO:0000256" key="1">
    <source>
        <dbReference type="ARBA" id="ARBA00000085"/>
    </source>
</evidence>
<dbReference type="SMART" id="SM00387">
    <property type="entry name" value="HATPase_c"/>
    <property type="match status" value="1"/>
</dbReference>
<dbReference type="Gene3D" id="6.10.340.10">
    <property type="match status" value="1"/>
</dbReference>
<dbReference type="CDD" id="cd06225">
    <property type="entry name" value="HAMP"/>
    <property type="match status" value="1"/>
</dbReference>
<dbReference type="EC" id="2.7.13.3" evidence="3"/>
<dbReference type="InterPro" id="IPR005467">
    <property type="entry name" value="His_kinase_dom"/>
</dbReference>
<dbReference type="AlphaFoldDB" id="A0A1G6HEY0"/>
<feature type="transmembrane region" description="Helical" evidence="20">
    <location>
        <begin position="471"/>
        <end position="490"/>
    </location>
</feature>
<evidence type="ECO:0000313" key="26">
    <source>
        <dbReference type="Proteomes" id="UP000198908"/>
    </source>
</evidence>
<keyword evidence="13" id="KW-0902">Two-component regulatory system</keyword>
<dbReference type="Proteomes" id="UP000198908">
    <property type="component" value="Unassembled WGS sequence"/>
</dbReference>
<sequence length="1201" mass="127008">MKPSLNELGPTTHRPFVRRIGWLGTTALAVGGCNQNLLLVTALFVGEGSIPGHGSAAVLLLLAGLLLGYAALPGWIELVMMSPNRVGGVASACAEAFKPYGSMLSTLTGMCYWWGRIPVCGLAALLCATAINRWFLAGVPVPAIACALLGLSTLASLRGIQWVARLAVPVATGSALLALAAIVGPMLTGTADWSRATDLHLTLPFAGWFGTLTSAMSGLYLVGFVAPAFEAAACHAAETLNPERNVPRAMKASAAMAAVYFVGLPLVWLLVPAAGPLGADLGLLMGAAFAPAFGALAKCAAVWFIVFNTLMGALQPLAGASRTLSQLADDGLAPGCLSRRNANDAPVAATLVTAGAAAVFLLADVPVWLVAAANFAYLFGIAMPGIAVWLMRRHEPLALRLYRAPRFTIGLGLAAALAWCGVTVLGLQQFGRAAFLTGLAMAYSGVAIYAWRKWEDRRRAGLTGLAFTLQFRLTGAMLLVLALYGAGYFLAVSQLPPGLVVLRAALEDLFVVVAMLTIMVGIVLPGMIAHSAQEVARVARNLSRGTLRDFSNAMNALGRGDLDAAEAIIDIKPVEARSNDELGELAASFNELQVEVASAALGLAGARQGLREARERLTRANTALQQKFTEQQQLAAELLIAKNAAEISSAAKNRFMARMSHELRTPLNGVIGPVELLLDFEQSAEQHRLLTMIRHSGATLRDLIERILDIAGIEEGLVALNKERFDIVGLVKEAAHPFVLDAEARGLAFHLEIEGLEDAIVWSDSGRIRQIIVNLLSNALKFTGHGGVGLRVNLLSGPGGNGHLRIAVQDTGRGISPDNHERIFMPFAQADESRTRECDGAGVGLFLVRELVVRFGGEIEVTSELGSGATFVVRLPVDLTWAEARLNASPSDDLPMAEPPMIDTVPDIPPAAQDPARPAPPVCACPPEQIGSPPRILLAEDNQVNRAVVVASLGRLGLTAEIAVDGEQAVRVFEQSHFDLILMDCHMPKMDGMAAIAAIRASERAREMPPMPIIAITADLTSANVAQCMAAGASEVLAKPFTFAQFSERVMFRVNAAGSPGDDAASGSSVAVRGGHPAQQDAQIDMQCIDELSDLADGDDGMALAADIVTTFREDGARQMAELNLAISTRTMLQVGRIAHSLKSSSAYVGASGFSALMKEMEMRASANDNDNGTISDLMERAERAFALIDERLSEVVREMT</sequence>
<keyword evidence="10 25" id="KW-0418">Kinase</keyword>
<feature type="domain" description="HAMP" evidence="23">
    <location>
        <begin position="547"/>
        <end position="601"/>
    </location>
</feature>
<feature type="transmembrane region" description="Helical" evidence="20">
    <location>
        <begin position="166"/>
        <end position="187"/>
    </location>
</feature>
<keyword evidence="6" id="KW-0808">Transferase</keyword>
<dbReference type="FunFam" id="3.30.565.10:FF:000010">
    <property type="entry name" value="Sensor histidine kinase RcsC"/>
    <property type="match status" value="1"/>
</dbReference>
<dbReference type="CDD" id="cd16922">
    <property type="entry name" value="HATPase_EvgS-ArcB-TorS-like"/>
    <property type="match status" value="1"/>
</dbReference>
<feature type="transmembrane region" description="Helical" evidence="20">
    <location>
        <begin position="57"/>
        <end position="76"/>
    </location>
</feature>
<keyword evidence="5 19" id="KW-0597">Phosphoprotein</keyword>
<dbReference type="EMBL" id="FMYQ01000002">
    <property type="protein sequence ID" value="SDB92724.1"/>
    <property type="molecule type" value="Genomic_DNA"/>
</dbReference>
<feature type="transmembrane region" description="Helical" evidence="20">
    <location>
        <begin position="404"/>
        <end position="427"/>
    </location>
</feature>
<evidence type="ECO:0000256" key="19">
    <source>
        <dbReference type="PROSITE-ProRule" id="PRU00169"/>
    </source>
</evidence>
<evidence type="ECO:0000256" key="20">
    <source>
        <dbReference type="SAM" id="Phobius"/>
    </source>
</evidence>
<feature type="domain" description="Response regulatory" evidence="22">
    <location>
        <begin position="935"/>
        <end position="1054"/>
    </location>
</feature>
<dbReference type="Gene3D" id="1.20.120.160">
    <property type="entry name" value="HPT domain"/>
    <property type="match status" value="1"/>
</dbReference>
<evidence type="ECO:0000259" key="21">
    <source>
        <dbReference type="PROSITE" id="PS50109"/>
    </source>
</evidence>
<evidence type="ECO:0000256" key="15">
    <source>
        <dbReference type="ARBA" id="ARBA00023136"/>
    </source>
</evidence>
<feature type="transmembrane region" description="Helical" evidence="20">
    <location>
        <begin position="283"/>
        <end position="307"/>
    </location>
</feature>
<feature type="domain" description="Histidine kinase" evidence="21">
    <location>
        <begin position="658"/>
        <end position="879"/>
    </location>
</feature>
<evidence type="ECO:0000256" key="14">
    <source>
        <dbReference type="ARBA" id="ARBA00023026"/>
    </source>
</evidence>
<evidence type="ECO:0000259" key="24">
    <source>
        <dbReference type="PROSITE" id="PS50894"/>
    </source>
</evidence>
<dbReference type="InterPro" id="IPR003594">
    <property type="entry name" value="HATPase_dom"/>
</dbReference>
<dbReference type="Pfam" id="PF00512">
    <property type="entry name" value="HisKA"/>
    <property type="match status" value="1"/>
</dbReference>
<dbReference type="SMART" id="SM00448">
    <property type="entry name" value="REC"/>
    <property type="match status" value="1"/>
</dbReference>
<dbReference type="PROSITE" id="PS50109">
    <property type="entry name" value="HIS_KIN"/>
    <property type="match status" value="1"/>
</dbReference>
<dbReference type="InterPro" id="IPR004358">
    <property type="entry name" value="Sig_transdc_His_kin-like_C"/>
</dbReference>
<dbReference type="Pfam" id="PF02518">
    <property type="entry name" value="HATPase_c"/>
    <property type="match status" value="1"/>
</dbReference>
<feature type="transmembrane region" description="Helical" evidence="20">
    <location>
        <begin position="433"/>
        <end position="451"/>
    </location>
</feature>
<dbReference type="GO" id="GO:0005524">
    <property type="term" value="F:ATP binding"/>
    <property type="evidence" value="ECO:0007669"/>
    <property type="project" value="UniProtKB-KW"/>
</dbReference>
<dbReference type="Gene3D" id="3.30.565.10">
    <property type="entry name" value="Histidine kinase-like ATPase, C-terminal domain"/>
    <property type="match status" value="1"/>
</dbReference>
<dbReference type="SMART" id="SM00388">
    <property type="entry name" value="HisKA"/>
    <property type="match status" value="1"/>
</dbReference>
<dbReference type="SUPFAM" id="SSF52172">
    <property type="entry name" value="CheY-like"/>
    <property type="match status" value="1"/>
</dbReference>
<dbReference type="InterPro" id="IPR036641">
    <property type="entry name" value="HPT_dom_sf"/>
</dbReference>
<comment type="function">
    <text evidence="16">Member of the two-component regulatory system BvgS/BvgA. Phosphorylates BvgA via a four-step phosphorelay in response to environmental signals.</text>
</comment>
<feature type="transmembrane region" description="Helical" evidence="20">
    <location>
        <begin position="510"/>
        <end position="530"/>
    </location>
</feature>
<comment type="subcellular location">
    <subcellularLocation>
        <location evidence="2">Cell membrane</location>
        <topology evidence="2">Multi-pass membrane protein</topology>
    </subcellularLocation>
</comment>
<dbReference type="InterPro" id="IPR004841">
    <property type="entry name" value="AA-permease/SLC12A_dom"/>
</dbReference>
<gene>
    <name evidence="25" type="ORF">SAMN05421548_102241</name>
</gene>
<dbReference type="PANTHER" id="PTHR45339">
    <property type="entry name" value="HYBRID SIGNAL TRANSDUCTION HISTIDINE KINASE J"/>
    <property type="match status" value="1"/>
</dbReference>
<organism evidence="25 26">
    <name type="scientific">Paraburkholderia lycopersici</name>
    <dbReference type="NCBI Taxonomy" id="416944"/>
    <lineage>
        <taxon>Bacteria</taxon>
        <taxon>Pseudomonadati</taxon>
        <taxon>Pseudomonadota</taxon>
        <taxon>Betaproteobacteria</taxon>
        <taxon>Burkholderiales</taxon>
        <taxon>Burkholderiaceae</taxon>
        <taxon>Paraburkholderia</taxon>
    </lineage>
</organism>
<feature type="transmembrane region" description="Helical" evidence="20">
    <location>
        <begin position="134"/>
        <end position="154"/>
    </location>
</feature>
<dbReference type="Pfam" id="PF00324">
    <property type="entry name" value="AA_permease"/>
    <property type="match status" value="1"/>
</dbReference>
<dbReference type="RefSeq" id="WP_091994835.1">
    <property type="nucleotide sequence ID" value="NZ_FMYQ01000002.1"/>
</dbReference>
<keyword evidence="4" id="KW-1003">Cell membrane</keyword>
<dbReference type="InterPro" id="IPR001789">
    <property type="entry name" value="Sig_transdc_resp-reg_receiver"/>
</dbReference>
<dbReference type="PROSITE" id="PS50894">
    <property type="entry name" value="HPT"/>
    <property type="match status" value="1"/>
</dbReference>
<dbReference type="GO" id="GO:0055085">
    <property type="term" value="P:transmembrane transport"/>
    <property type="evidence" value="ECO:0007669"/>
    <property type="project" value="InterPro"/>
</dbReference>
<reference evidence="26" key="1">
    <citation type="submission" date="2016-09" db="EMBL/GenBank/DDBJ databases">
        <authorList>
            <person name="Varghese N."/>
            <person name="Submissions S."/>
        </authorList>
    </citation>
    <scope>NUCLEOTIDE SEQUENCE [LARGE SCALE GENOMIC DNA]</scope>
    <source>
        <strain evidence="26">TNe-862</strain>
    </source>
</reference>
<keyword evidence="26" id="KW-1185">Reference proteome</keyword>
<dbReference type="OrthoDB" id="5290456at2"/>
<dbReference type="InterPro" id="IPR036890">
    <property type="entry name" value="HATPase_C_sf"/>
</dbReference>
<keyword evidence="15 20" id="KW-0472">Membrane</keyword>
<dbReference type="Gene3D" id="1.10.287.130">
    <property type="match status" value="1"/>
</dbReference>